<accession>A0ABV7UX50</accession>
<dbReference type="PANTHER" id="PTHR24171">
    <property type="entry name" value="ANKYRIN REPEAT DOMAIN-CONTAINING PROTEIN 39-RELATED"/>
    <property type="match status" value="1"/>
</dbReference>
<proteinExistence type="predicted"/>
<comment type="caution">
    <text evidence="5">The sequence shown here is derived from an EMBL/GenBank/DDBJ whole genome shotgun (WGS) entry which is preliminary data.</text>
</comment>
<evidence type="ECO:0000256" key="4">
    <source>
        <dbReference type="SAM" id="SignalP"/>
    </source>
</evidence>
<feature type="repeat" description="ANK" evidence="3">
    <location>
        <begin position="100"/>
        <end position="132"/>
    </location>
</feature>
<dbReference type="InterPro" id="IPR002110">
    <property type="entry name" value="Ankyrin_rpt"/>
</dbReference>
<gene>
    <name evidence="5" type="ORF">ACFOM9_14370</name>
</gene>
<keyword evidence="4" id="KW-0732">Signal</keyword>
<dbReference type="PROSITE" id="PS51257">
    <property type="entry name" value="PROKAR_LIPOPROTEIN"/>
    <property type="match status" value="1"/>
</dbReference>
<keyword evidence="6" id="KW-1185">Reference proteome</keyword>
<feature type="signal peptide" evidence="4">
    <location>
        <begin position="1"/>
        <end position="23"/>
    </location>
</feature>
<organism evidence="5 6">
    <name type="scientific">Luteimonas notoginsengisoli</name>
    <dbReference type="NCBI Taxonomy" id="1578200"/>
    <lineage>
        <taxon>Bacteria</taxon>
        <taxon>Pseudomonadati</taxon>
        <taxon>Pseudomonadota</taxon>
        <taxon>Gammaproteobacteria</taxon>
        <taxon>Lysobacterales</taxon>
        <taxon>Lysobacteraceae</taxon>
        <taxon>Luteimonas</taxon>
    </lineage>
</organism>
<feature type="repeat" description="ANK" evidence="3">
    <location>
        <begin position="134"/>
        <end position="166"/>
    </location>
</feature>
<keyword evidence="2 3" id="KW-0040">ANK repeat</keyword>
<evidence type="ECO:0000313" key="5">
    <source>
        <dbReference type="EMBL" id="MFC3661244.1"/>
    </source>
</evidence>
<protein>
    <submittedName>
        <fullName evidence="5">Ankyrin repeat domain-containing protein</fullName>
    </submittedName>
</protein>
<dbReference type="EMBL" id="JBHRYF010000014">
    <property type="protein sequence ID" value="MFC3661244.1"/>
    <property type="molecule type" value="Genomic_DNA"/>
</dbReference>
<dbReference type="Pfam" id="PF12796">
    <property type="entry name" value="Ank_2"/>
    <property type="match status" value="1"/>
</dbReference>
<dbReference type="Proteomes" id="UP001595724">
    <property type="component" value="Unassembled WGS sequence"/>
</dbReference>
<name>A0ABV7UX50_9GAMM</name>
<reference evidence="6" key="1">
    <citation type="journal article" date="2019" name="Int. J. Syst. Evol. Microbiol.">
        <title>The Global Catalogue of Microorganisms (GCM) 10K type strain sequencing project: providing services to taxonomists for standard genome sequencing and annotation.</title>
        <authorList>
            <consortium name="The Broad Institute Genomics Platform"/>
            <consortium name="The Broad Institute Genome Sequencing Center for Infectious Disease"/>
            <person name="Wu L."/>
            <person name="Ma J."/>
        </authorList>
    </citation>
    <scope>NUCLEOTIDE SEQUENCE [LARGE SCALE GENOMIC DNA]</scope>
    <source>
        <strain evidence="6">KCTC 42211</strain>
    </source>
</reference>
<dbReference type="RefSeq" id="WP_386712310.1">
    <property type="nucleotide sequence ID" value="NZ_JBHRYF010000014.1"/>
</dbReference>
<evidence type="ECO:0000256" key="3">
    <source>
        <dbReference type="PROSITE-ProRule" id="PRU00023"/>
    </source>
</evidence>
<dbReference type="InterPro" id="IPR036770">
    <property type="entry name" value="Ankyrin_rpt-contain_sf"/>
</dbReference>
<dbReference type="Gene3D" id="1.25.40.20">
    <property type="entry name" value="Ankyrin repeat-containing domain"/>
    <property type="match status" value="1"/>
</dbReference>
<feature type="chain" id="PRO_5046162949" evidence="4">
    <location>
        <begin position="24"/>
        <end position="244"/>
    </location>
</feature>
<keyword evidence="1" id="KW-0677">Repeat</keyword>
<sequence length="244" mass="25484">MRLSCTLTSMLLLPVLLSVTACRGDSMDAPFTDASASELASAIDHGNVHAIGAQVRSGADPDAQGKDGINLLQYAIMVANKAGFEALLDSGAKPDAPGFNGTTALHTAAIADDPDYLRLLLAHGADANAINQRNGETALAVAVSPRTDAQFRMLLDAGADVNVADRQGYTPLHRAAMINAGEHVLQLLDAGANPQARSVQDATFQAYFFTTPEASLSGPARANREAVVKWLRAHDVPLEAGVGE</sequence>
<evidence type="ECO:0000256" key="1">
    <source>
        <dbReference type="ARBA" id="ARBA00022737"/>
    </source>
</evidence>
<dbReference type="PROSITE" id="PS50297">
    <property type="entry name" value="ANK_REP_REGION"/>
    <property type="match status" value="3"/>
</dbReference>
<dbReference type="Pfam" id="PF13637">
    <property type="entry name" value="Ank_4"/>
    <property type="match status" value="1"/>
</dbReference>
<feature type="repeat" description="ANK" evidence="3">
    <location>
        <begin position="167"/>
        <end position="199"/>
    </location>
</feature>
<evidence type="ECO:0000256" key="2">
    <source>
        <dbReference type="ARBA" id="ARBA00023043"/>
    </source>
</evidence>
<dbReference type="PROSITE" id="PS50088">
    <property type="entry name" value="ANK_REPEAT"/>
    <property type="match status" value="3"/>
</dbReference>
<dbReference type="SUPFAM" id="SSF48403">
    <property type="entry name" value="Ankyrin repeat"/>
    <property type="match status" value="1"/>
</dbReference>
<evidence type="ECO:0000313" key="6">
    <source>
        <dbReference type="Proteomes" id="UP001595724"/>
    </source>
</evidence>
<dbReference type="SMART" id="SM00248">
    <property type="entry name" value="ANK"/>
    <property type="match status" value="4"/>
</dbReference>